<reference evidence="4" key="1">
    <citation type="journal article" date="2005" name="Nature">
        <title>The map-based sequence of the rice genome.</title>
        <authorList>
            <consortium name="International rice genome sequencing project (IRGSP)"/>
            <person name="Matsumoto T."/>
            <person name="Wu J."/>
            <person name="Kanamori H."/>
            <person name="Katayose Y."/>
            <person name="Fujisawa M."/>
            <person name="Namiki N."/>
            <person name="Mizuno H."/>
            <person name="Yamamoto K."/>
            <person name="Antonio B.A."/>
            <person name="Baba T."/>
            <person name="Sakata K."/>
            <person name="Nagamura Y."/>
            <person name="Aoki H."/>
            <person name="Arikawa K."/>
            <person name="Arita K."/>
            <person name="Bito T."/>
            <person name="Chiden Y."/>
            <person name="Fujitsuka N."/>
            <person name="Fukunaka R."/>
            <person name="Hamada M."/>
            <person name="Harada C."/>
            <person name="Hayashi A."/>
            <person name="Hijishita S."/>
            <person name="Honda M."/>
            <person name="Hosokawa S."/>
            <person name="Ichikawa Y."/>
            <person name="Idonuma A."/>
            <person name="Iijima M."/>
            <person name="Ikeda M."/>
            <person name="Ikeno M."/>
            <person name="Ito K."/>
            <person name="Ito S."/>
            <person name="Ito T."/>
            <person name="Ito Y."/>
            <person name="Ito Y."/>
            <person name="Iwabuchi A."/>
            <person name="Kamiya K."/>
            <person name="Karasawa W."/>
            <person name="Kurita K."/>
            <person name="Katagiri S."/>
            <person name="Kikuta A."/>
            <person name="Kobayashi H."/>
            <person name="Kobayashi N."/>
            <person name="Machita K."/>
            <person name="Maehara T."/>
            <person name="Masukawa M."/>
            <person name="Mizubayashi T."/>
            <person name="Mukai Y."/>
            <person name="Nagasaki H."/>
            <person name="Nagata Y."/>
            <person name="Naito S."/>
            <person name="Nakashima M."/>
            <person name="Nakama Y."/>
            <person name="Nakamichi Y."/>
            <person name="Nakamura M."/>
            <person name="Meguro A."/>
            <person name="Negishi M."/>
            <person name="Ohta I."/>
            <person name="Ohta T."/>
            <person name="Okamoto M."/>
            <person name="Ono N."/>
            <person name="Saji S."/>
            <person name="Sakaguchi M."/>
            <person name="Sakai K."/>
            <person name="Shibata M."/>
            <person name="Shimokawa T."/>
            <person name="Song J."/>
            <person name="Takazaki Y."/>
            <person name="Terasawa K."/>
            <person name="Tsugane M."/>
            <person name="Tsuji K."/>
            <person name="Ueda S."/>
            <person name="Waki K."/>
            <person name="Yamagata H."/>
            <person name="Yamamoto M."/>
            <person name="Yamamoto S."/>
            <person name="Yamane H."/>
            <person name="Yoshiki S."/>
            <person name="Yoshihara R."/>
            <person name="Yukawa K."/>
            <person name="Zhong H."/>
            <person name="Yano M."/>
            <person name="Yuan Q."/>
            <person name="Ouyang S."/>
            <person name="Liu J."/>
            <person name="Jones K.M."/>
            <person name="Gansberger K."/>
            <person name="Moffat K."/>
            <person name="Hill J."/>
            <person name="Bera J."/>
            <person name="Fadrosh D."/>
            <person name="Jin S."/>
            <person name="Johri S."/>
            <person name="Kim M."/>
            <person name="Overton L."/>
            <person name="Reardon M."/>
            <person name="Tsitrin T."/>
            <person name="Vuong H."/>
            <person name="Weaver B."/>
            <person name="Ciecko A."/>
            <person name="Tallon L."/>
            <person name="Jackson J."/>
            <person name="Pai G."/>
            <person name="Aken S.V."/>
            <person name="Utterback T."/>
            <person name="Reidmuller S."/>
            <person name="Feldblyum T."/>
            <person name="Hsiao J."/>
            <person name="Zismann V."/>
            <person name="Iobst S."/>
            <person name="de Vazeille A.R."/>
            <person name="Buell C.R."/>
            <person name="Ying K."/>
            <person name="Li Y."/>
            <person name="Lu T."/>
            <person name="Huang Y."/>
            <person name="Zhao Q."/>
            <person name="Feng Q."/>
            <person name="Zhang L."/>
            <person name="Zhu J."/>
            <person name="Weng Q."/>
            <person name="Mu J."/>
            <person name="Lu Y."/>
            <person name="Fan D."/>
            <person name="Liu Y."/>
            <person name="Guan J."/>
            <person name="Zhang Y."/>
            <person name="Yu S."/>
            <person name="Liu X."/>
            <person name="Zhang Y."/>
            <person name="Hong G."/>
            <person name="Han B."/>
            <person name="Choisne N."/>
            <person name="Demange N."/>
            <person name="Orjeda G."/>
            <person name="Samain S."/>
            <person name="Cattolico L."/>
            <person name="Pelletier E."/>
            <person name="Couloux A."/>
            <person name="Segurens B."/>
            <person name="Wincker P."/>
            <person name="D'Hont A."/>
            <person name="Scarpelli C."/>
            <person name="Weissenbach J."/>
            <person name="Salanoubat M."/>
            <person name="Quetier F."/>
            <person name="Yu Y."/>
            <person name="Kim H.R."/>
            <person name="Rambo T."/>
            <person name="Currie J."/>
            <person name="Collura K."/>
            <person name="Luo M."/>
            <person name="Yang T."/>
            <person name="Ammiraju J.S.S."/>
            <person name="Engler F."/>
            <person name="Soderlund C."/>
            <person name="Wing R.A."/>
            <person name="Palmer L.E."/>
            <person name="de la Bastide M."/>
            <person name="Spiegel L."/>
            <person name="Nascimento L."/>
            <person name="Zutavern T."/>
            <person name="O'Shaughnessy A."/>
            <person name="Dike S."/>
            <person name="Dedhia N."/>
            <person name="Preston R."/>
            <person name="Balija V."/>
            <person name="McCombie W.R."/>
            <person name="Chow T."/>
            <person name="Chen H."/>
            <person name="Chung M."/>
            <person name="Chen C."/>
            <person name="Shaw J."/>
            <person name="Wu H."/>
            <person name="Hsiao K."/>
            <person name="Chao Y."/>
            <person name="Chu M."/>
            <person name="Cheng C."/>
            <person name="Hour A."/>
            <person name="Lee P."/>
            <person name="Lin S."/>
            <person name="Lin Y."/>
            <person name="Liou J."/>
            <person name="Liu S."/>
            <person name="Hsing Y."/>
            <person name="Raghuvanshi S."/>
            <person name="Mohanty A."/>
            <person name="Bharti A.K."/>
            <person name="Gaur A."/>
            <person name="Gupta V."/>
            <person name="Kumar D."/>
            <person name="Ravi V."/>
            <person name="Vij S."/>
            <person name="Kapur A."/>
            <person name="Khurana P."/>
            <person name="Khurana P."/>
            <person name="Khurana J.P."/>
            <person name="Tyagi A.K."/>
            <person name="Gaikwad K."/>
            <person name="Singh A."/>
            <person name="Dalal V."/>
            <person name="Srivastava S."/>
            <person name="Dixit A."/>
            <person name="Pal A.K."/>
            <person name="Ghazi I.A."/>
            <person name="Yadav M."/>
            <person name="Pandit A."/>
            <person name="Bhargava A."/>
            <person name="Sureshbabu K."/>
            <person name="Batra K."/>
            <person name="Sharma T.R."/>
            <person name="Mohapatra T."/>
            <person name="Singh N.K."/>
            <person name="Messing J."/>
            <person name="Nelson A.B."/>
            <person name="Fuks G."/>
            <person name="Kavchok S."/>
            <person name="Keizer G."/>
            <person name="Linton E."/>
            <person name="Llaca V."/>
            <person name="Song R."/>
            <person name="Tanyolac B."/>
            <person name="Young S."/>
            <person name="Ho-Il K."/>
            <person name="Hahn J.H."/>
            <person name="Sangsakoo G."/>
            <person name="Vanavichit A."/>
            <person name="de Mattos Luiz.A.T."/>
            <person name="Zimmer P.D."/>
            <person name="Malone G."/>
            <person name="Dellagostin O."/>
            <person name="de Oliveira A.C."/>
            <person name="Bevan M."/>
            <person name="Bancroft I."/>
            <person name="Minx P."/>
            <person name="Cordum H."/>
            <person name="Wilson R."/>
            <person name="Cheng Z."/>
            <person name="Jin W."/>
            <person name="Jiang J."/>
            <person name="Leong S.A."/>
            <person name="Iwama H."/>
            <person name="Gojobori T."/>
            <person name="Itoh T."/>
            <person name="Niimura Y."/>
            <person name="Fujii Y."/>
            <person name="Habara T."/>
            <person name="Sakai H."/>
            <person name="Sato Y."/>
            <person name="Wilson G."/>
            <person name="Kumar K."/>
            <person name="McCouch S."/>
            <person name="Juretic N."/>
            <person name="Hoen D."/>
            <person name="Wright S."/>
            <person name="Bruskiewich R."/>
            <person name="Bureau T."/>
            <person name="Miyao A."/>
            <person name="Hirochika H."/>
            <person name="Nishikawa T."/>
            <person name="Kadowaki K."/>
            <person name="Sugiura M."/>
            <person name="Burr B."/>
            <person name="Sasaki T."/>
        </authorList>
    </citation>
    <scope>NUCLEOTIDE SEQUENCE [LARGE SCALE GENOMIC DNA]</scope>
    <source>
        <strain evidence="4">cv. Nipponbare</strain>
    </source>
</reference>
<proteinExistence type="predicted"/>
<gene>
    <name evidence="2" type="ordered locus">LOC_Os11g17060</name>
    <name evidence="3" type="ORF">OsJ_33602</name>
</gene>
<organism evidence="3">
    <name type="scientific">Oryza sativa subsp. japonica</name>
    <name type="common">Rice</name>
    <dbReference type="NCBI Taxonomy" id="39947"/>
    <lineage>
        <taxon>Eukaryota</taxon>
        <taxon>Viridiplantae</taxon>
        <taxon>Streptophyta</taxon>
        <taxon>Embryophyta</taxon>
        <taxon>Tracheophyta</taxon>
        <taxon>Spermatophyta</taxon>
        <taxon>Magnoliopsida</taxon>
        <taxon>Liliopsida</taxon>
        <taxon>Poales</taxon>
        <taxon>Poaceae</taxon>
        <taxon>BOP clade</taxon>
        <taxon>Oryzoideae</taxon>
        <taxon>Oryzeae</taxon>
        <taxon>Oryzinae</taxon>
        <taxon>Oryza</taxon>
        <taxon>Oryza sativa</taxon>
    </lineage>
</organism>
<reference evidence="4" key="5">
    <citation type="journal article" date="2008" name="Nucleic Acids Res.">
        <title>The rice annotation project database (RAP-DB): 2008 update.</title>
        <authorList>
            <consortium name="The rice annotation project (RAP)"/>
        </authorList>
    </citation>
    <scope>GENOME REANNOTATION</scope>
    <source>
        <strain evidence="4">cv. Nipponbare</strain>
    </source>
</reference>
<feature type="region of interest" description="Disordered" evidence="1">
    <location>
        <begin position="1"/>
        <end position="22"/>
    </location>
</feature>
<evidence type="ECO:0000256" key="1">
    <source>
        <dbReference type="SAM" id="MobiDB-lite"/>
    </source>
</evidence>
<reference evidence="2" key="4">
    <citation type="submission" date="2006-11" db="EMBL/GenBank/DDBJ databases">
        <title>.</title>
        <authorList>
            <person name="Buell C."/>
            <person name="Yuan Q."/>
            <person name="Ouyang S."/>
            <person name="Liu J."/>
            <person name="Wang A."/>
            <person name="Maiti R."/>
            <person name="Lin H."/>
            <person name="Zhu W."/>
            <person name="Hamilton J."/>
            <person name="Jones K."/>
            <person name="Tallon L."/>
            <person name="Feldblyum T."/>
            <person name="Tsitrin T."/>
            <person name="Bera J."/>
            <person name="Kim M."/>
            <person name="Jin S."/>
            <person name="Fadrosh D."/>
            <person name="Vuong H."/>
            <person name="Overton II L."/>
            <person name="Reardon M."/>
            <person name="Weaver B."/>
            <person name="Johri S."/>
            <person name="Lewis M."/>
            <person name="Utterback T."/>
            <person name="Van Aken S."/>
            <person name="Wortman J."/>
            <person name="Haas B."/>
            <person name="Koo H."/>
            <person name="Zismann V."/>
            <person name="Hsiao J."/>
            <person name="Iobst S."/>
            <person name="de Vazeilles A."/>
            <person name="White O."/>
            <person name="Salzberg S."/>
            <person name="Fraser C."/>
        </authorList>
    </citation>
    <scope>NUCLEOTIDE SEQUENCE</scope>
</reference>
<dbReference type="Proteomes" id="UP000000763">
    <property type="component" value="Chromosome 11"/>
</dbReference>
<evidence type="ECO:0000313" key="4">
    <source>
        <dbReference type="Proteomes" id="UP000000763"/>
    </source>
</evidence>
<protein>
    <submittedName>
        <fullName evidence="3">Uncharacterized protein</fullName>
    </submittedName>
</protein>
<sequence length="95" mass="10490">MEMAMAIDTPSPSPLASAAAAAGRWLGEEKRWRRFGEEEDGWWGGQAAAGEGTGKKKNEPRDHSQCKPECPWSFGQRLSSIKPLINKVENINDAY</sequence>
<evidence type="ECO:0000313" key="2">
    <source>
        <dbReference type="EMBL" id="AAX94954.1"/>
    </source>
</evidence>
<accession>A3CAE3</accession>
<feature type="region of interest" description="Disordered" evidence="1">
    <location>
        <begin position="36"/>
        <end position="69"/>
    </location>
</feature>
<dbReference type="EMBL" id="CM000148">
    <property type="protein sequence ID" value="EAZ18056.1"/>
    <property type="molecule type" value="Genomic_DNA"/>
</dbReference>
<name>A0A9K3Y6X3_ORYSJ</name>
<reference evidence="3" key="2">
    <citation type="journal article" date="2005" name="PLoS Biol.">
        <title>The genomes of Oryza sativa: a history of duplications.</title>
        <authorList>
            <person name="Yu J."/>
            <person name="Wang J."/>
            <person name="Lin W."/>
            <person name="Li S."/>
            <person name="Li H."/>
            <person name="Zhou J."/>
            <person name="Ni P."/>
            <person name="Dong W."/>
            <person name="Hu S."/>
            <person name="Zeng C."/>
            <person name="Zhang J."/>
            <person name="Zhang Y."/>
            <person name="Li R."/>
            <person name="Xu Z."/>
            <person name="Li S."/>
            <person name="Li X."/>
            <person name="Zheng H."/>
            <person name="Cong L."/>
            <person name="Lin L."/>
            <person name="Yin J."/>
            <person name="Geng J."/>
            <person name="Li G."/>
            <person name="Shi J."/>
            <person name="Liu J."/>
            <person name="Lv H."/>
            <person name="Li J."/>
            <person name="Wang J."/>
            <person name="Deng Y."/>
            <person name="Ran L."/>
            <person name="Shi X."/>
            <person name="Wang X."/>
            <person name="Wu Q."/>
            <person name="Li C."/>
            <person name="Ren X."/>
            <person name="Wang J."/>
            <person name="Wang X."/>
            <person name="Li D."/>
            <person name="Liu D."/>
            <person name="Zhang X."/>
            <person name="Ji Z."/>
            <person name="Zhao W."/>
            <person name="Sun Y."/>
            <person name="Zhang Z."/>
            <person name="Bao J."/>
            <person name="Han Y."/>
            <person name="Dong L."/>
            <person name="Ji J."/>
            <person name="Chen P."/>
            <person name="Wu S."/>
            <person name="Liu J."/>
            <person name="Xiao Y."/>
            <person name="Bu D."/>
            <person name="Tan J."/>
            <person name="Yang L."/>
            <person name="Ye C."/>
            <person name="Zhang J."/>
            <person name="Xu J."/>
            <person name="Zhou Y."/>
            <person name="Yu Y."/>
            <person name="Zhang B."/>
            <person name="Zhuang S."/>
            <person name="Wei H."/>
            <person name="Liu B."/>
            <person name="Lei M."/>
            <person name="Yu H."/>
            <person name="Li Y."/>
            <person name="Xu H."/>
            <person name="Wei S."/>
            <person name="He X."/>
            <person name="Fang L."/>
            <person name="Zhang Z."/>
            <person name="Zhang Y."/>
            <person name="Huang X."/>
            <person name="Su Z."/>
            <person name="Tong W."/>
            <person name="Li J."/>
            <person name="Tong Z."/>
            <person name="Li S."/>
            <person name="Ye J."/>
            <person name="Wang L."/>
            <person name="Fang L."/>
            <person name="Lei T."/>
            <person name="Chen C."/>
            <person name="Chen H."/>
            <person name="Xu Z."/>
            <person name="Li H."/>
            <person name="Huang H."/>
            <person name="Zhang F."/>
            <person name="Xu H."/>
            <person name="Li N."/>
            <person name="Zhao C."/>
            <person name="Li S."/>
            <person name="Dong L."/>
            <person name="Huang Y."/>
            <person name="Li L."/>
            <person name="Xi Y."/>
            <person name="Qi Q."/>
            <person name="Li W."/>
            <person name="Zhang B."/>
            <person name="Hu W."/>
            <person name="Zhang Y."/>
            <person name="Tian X."/>
            <person name="Jiao Y."/>
            <person name="Liang X."/>
            <person name="Jin J."/>
            <person name="Gao L."/>
            <person name="Zheng W."/>
            <person name="Hao B."/>
            <person name="Liu S."/>
            <person name="Wang W."/>
            <person name="Yuan L."/>
            <person name="Cao M."/>
            <person name="McDermott J."/>
            <person name="Samudrala R."/>
            <person name="Wang J."/>
            <person name="Wong G.K."/>
            <person name="Yang H."/>
        </authorList>
    </citation>
    <scope>NUCLEOTIDE SEQUENCE [LARGE SCALE GENOMIC DNA]</scope>
</reference>
<reference evidence="3" key="6">
    <citation type="submission" date="2008-12" db="EMBL/GenBank/DDBJ databases">
        <title>Improved gene annotation of the rice (Oryza sativa) genomes.</title>
        <authorList>
            <person name="Wang J."/>
            <person name="Li R."/>
            <person name="Fan W."/>
            <person name="Huang Q."/>
            <person name="Zhang J."/>
            <person name="Zhou Y."/>
            <person name="Hu Y."/>
            <person name="Zi S."/>
            <person name="Li J."/>
            <person name="Ni P."/>
            <person name="Zheng H."/>
            <person name="Zhang Y."/>
            <person name="Zhao M."/>
            <person name="Hao Q."/>
            <person name="McDermott J."/>
            <person name="Samudrala R."/>
            <person name="Kristiansen K."/>
            <person name="Wong G.K.-S."/>
        </authorList>
    </citation>
    <scope>NUCLEOTIDE SEQUENCE</scope>
</reference>
<dbReference type="Proteomes" id="UP000007752">
    <property type="component" value="Chromosome 11"/>
</dbReference>
<reference evidence="2" key="3">
    <citation type="submission" date="2005-04" db="EMBL/GenBank/DDBJ databases">
        <authorList>
            <person name="Buell R."/>
        </authorList>
    </citation>
    <scope>NUCLEOTIDE SEQUENCE</scope>
</reference>
<dbReference type="EMBL" id="AC135497">
    <property type="protein sequence ID" value="AAX94954.1"/>
    <property type="molecule type" value="Genomic_DNA"/>
</dbReference>
<evidence type="ECO:0000313" key="3">
    <source>
        <dbReference type="EMBL" id="EAZ18056.1"/>
    </source>
</evidence>
<feature type="compositionally biased region" description="Basic and acidic residues" evidence="1">
    <location>
        <begin position="53"/>
        <end position="66"/>
    </location>
</feature>
<accession>A0A9K3Y6X3</accession>
<dbReference type="AlphaFoldDB" id="A0A9K3Y6X3"/>